<dbReference type="Proteomes" id="UP001305779">
    <property type="component" value="Unassembled WGS sequence"/>
</dbReference>
<dbReference type="InterPro" id="IPR002347">
    <property type="entry name" value="SDR_fam"/>
</dbReference>
<dbReference type="EMBL" id="JAXOVC010000015">
    <property type="protein sequence ID" value="KAK4493661.1"/>
    <property type="molecule type" value="Genomic_DNA"/>
</dbReference>
<dbReference type="SUPFAM" id="SSF51735">
    <property type="entry name" value="NAD(P)-binding Rossmann-fold domains"/>
    <property type="match status" value="1"/>
</dbReference>
<comment type="similarity">
    <text evidence="1 3">Belongs to the short-chain dehydrogenases/reductases (SDR) family.</text>
</comment>
<comment type="caution">
    <text evidence="4">The sequence shown here is derived from an EMBL/GenBank/DDBJ whole genome shotgun (WGS) entry which is preliminary data.</text>
</comment>
<dbReference type="InterPro" id="IPR036291">
    <property type="entry name" value="NAD(P)-bd_dom_sf"/>
</dbReference>
<proteinExistence type="inferred from homology"/>
<organism evidence="4 5">
    <name type="scientific">Zasmidium cellare</name>
    <name type="common">Wine cellar mold</name>
    <name type="synonym">Racodium cellare</name>
    <dbReference type="NCBI Taxonomy" id="395010"/>
    <lineage>
        <taxon>Eukaryota</taxon>
        <taxon>Fungi</taxon>
        <taxon>Dikarya</taxon>
        <taxon>Ascomycota</taxon>
        <taxon>Pezizomycotina</taxon>
        <taxon>Dothideomycetes</taxon>
        <taxon>Dothideomycetidae</taxon>
        <taxon>Mycosphaerellales</taxon>
        <taxon>Mycosphaerellaceae</taxon>
        <taxon>Zasmidium</taxon>
    </lineage>
</organism>
<dbReference type="Gene3D" id="3.40.50.720">
    <property type="entry name" value="NAD(P)-binding Rossmann-like Domain"/>
    <property type="match status" value="1"/>
</dbReference>
<evidence type="ECO:0000256" key="2">
    <source>
        <dbReference type="ARBA" id="ARBA00023002"/>
    </source>
</evidence>
<evidence type="ECO:0000313" key="4">
    <source>
        <dbReference type="EMBL" id="KAK4493661.1"/>
    </source>
</evidence>
<evidence type="ECO:0000256" key="3">
    <source>
        <dbReference type="RuleBase" id="RU000363"/>
    </source>
</evidence>
<evidence type="ECO:0000313" key="5">
    <source>
        <dbReference type="Proteomes" id="UP001305779"/>
    </source>
</evidence>
<dbReference type="PANTHER" id="PTHR44169:SF6">
    <property type="entry name" value="NADPH-DEPENDENT 1-ACYLDIHYDROXYACETONE PHOSPHATE REDUCTASE"/>
    <property type="match status" value="1"/>
</dbReference>
<accession>A0ABR0DXH2</accession>
<sequence>MNVRSTESIQSCVKSLDRSDILVNNAGLYLLGPVSDLQLDDTRNLFEVNVFSQLAVTQAFLPLLLGSPRAMIVNNISSGSPAALPFQGTYKASKAALAMYSASLRLELQPFGTDLRTGMVHSNLVENHAGRDDKLRLPATSIYAPAAHIGEKFMRYGIAVKSEPADVWAKGTVGDILKKNPPPLIWRGGSA</sequence>
<name>A0ABR0DXH2_ZASCE</name>
<evidence type="ECO:0000256" key="1">
    <source>
        <dbReference type="ARBA" id="ARBA00006484"/>
    </source>
</evidence>
<dbReference type="PRINTS" id="PR00081">
    <property type="entry name" value="GDHRDH"/>
</dbReference>
<gene>
    <name evidence="4" type="ORF">PRZ48_014846</name>
</gene>
<reference evidence="4 5" key="1">
    <citation type="journal article" date="2023" name="G3 (Bethesda)">
        <title>A chromosome-level genome assembly of Zasmidium syzygii isolated from banana leaves.</title>
        <authorList>
            <person name="van Westerhoven A.C."/>
            <person name="Mehrabi R."/>
            <person name="Talebi R."/>
            <person name="Steentjes M.B.F."/>
            <person name="Corcolon B."/>
            <person name="Chong P.A."/>
            <person name="Kema G.H.J."/>
            <person name="Seidl M.F."/>
        </authorList>
    </citation>
    <scope>NUCLEOTIDE SEQUENCE [LARGE SCALE GENOMIC DNA]</scope>
    <source>
        <strain evidence="4 5">P124</strain>
    </source>
</reference>
<dbReference type="PRINTS" id="PR00080">
    <property type="entry name" value="SDRFAMILY"/>
</dbReference>
<dbReference type="PANTHER" id="PTHR44169">
    <property type="entry name" value="NADPH-DEPENDENT 1-ACYLDIHYDROXYACETONE PHOSPHATE REDUCTASE"/>
    <property type="match status" value="1"/>
</dbReference>
<keyword evidence="2" id="KW-0560">Oxidoreductase</keyword>
<dbReference type="Pfam" id="PF00106">
    <property type="entry name" value="adh_short"/>
    <property type="match status" value="1"/>
</dbReference>
<protein>
    <submittedName>
        <fullName evidence="4">Uncharacterized protein</fullName>
    </submittedName>
</protein>
<keyword evidence="5" id="KW-1185">Reference proteome</keyword>